<sequence length="396" mass="43217">MSSLPHLVVIGSGPIGLELASRAIDKYRVTLIEKEADIAGNVHSWSTVRLFSPWSMNTSPNGLRILEELNVSPPNPESYPTGEEYIFSYLTNLKTYLLKNSNFELKLSTQVISCVRQNSPKGSMSNRTGPFRILLESNNIESNLTCDKLVDCSGTYSNPSPIGGDGQYALGERALSSKIIRNLNKNIEDILGGKIVLVGSGATAITFINKIVESASEGDEETEVVWITRREKSELYKRIENDPLPQRDALSVLAQDLLTTGKSKNLKITHVKSQITELSKPSSWIIKTNDGGEITATHLISCTGFRPNNSIFQELQVHQCYASEGPMKLAGYLLSQGGGGGDCLSQVSPGPGLLKNPEKDFFVLGMKSYGRGSAFLVRIGLEQVEMCLGLLEGKDE</sequence>
<dbReference type="AlphaFoldDB" id="A0A9W7AKN4"/>
<dbReference type="Pfam" id="PF13738">
    <property type="entry name" value="Pyr_redox_3"/>
    <property type="match status" value="1"/>
</dbReference>
<evidence type="ECO:0008006" key="3">
    <source>
        <dbReference type="Google" id="ProtNLM"/>
    </source>
</evidence>
<comment type="caution">
    <text evidence="1">The sequence shown here is derived from an EMBL/GenBank/DDBJ whole genome shotgun (WGS) entry which is preliminary data.</text>
</comment>
<gene>
    <name evidence="1" type="ORF">TL16_g05510</name>
</gene>
<evidence type="ECO:0000313" key="2">
    <source>
        <dbReference type="Proteomes" id="UP001162640"/>
    </source>
</evidence>
<accession>A0A9W7AKN4</accession>
<organism evidence="1 2">
    <name type="scientific">Triparma laevis f. inornata</name>
    <dbReference type="NCBI Taxonomy" id="1714386"/>
    <lineage>
        <taxon>Eukaryota</taxon>
        <taxon>Sar</taxon>
        <taxon>Stramenopiles</taxon>
        <taxon>Ochrophyta</taxon>
        <taxon>Bolidophyceae</taxon>
        <taxon>Parmales</taxon>
        <taxon>Triparmaceae</taxon>
        <taxon>Triparma</taxon>
    </lineage>
</organism>
<reference evidence="2" key="1">
    <citation type="journal article" date="2023" name="Commun. Biol.">
        <title>Genome analysis of Parmales, the sister group of diatoms, reveals the evolutionary specialization of diatoms from phago-mixotrophs to photoautotrophs.</title>
        <authorList>
            <person name="Ban H."/>
            <person name="Sato S."/>
            <person name="Yoshikawa S."/>
            <person name="Yamada K."/>
            <person name="Nakamura Y."/>
            <person name="Ichinomiya M."/>
            <person name="Sato N."/>
            <person name="Blanc-Mathieu R."/>
            <person name="Endo H."/>
            <person name="Kuwata A."/>
            <person name="Ogata H."/>
        </authorList>
    </citation>
    <scope>NUCLEOTIDE SEQUENCE [LARGE SCALE GENOMIC DNA]</scope>
</reference>
<dbReference type="EMBL" id="BLQM01000161">
    <property type="protein sequence ID" value="GMH70868.1"/>
    <property type="molecule type" value="Genomic_DNA"/>
</dbReference>
<dbReference type="Gene3D" id="3.50.50.60">
    <property type="entry name" value="FAD/NAD(P)-binding domain"/>
    <property type="match status" value="1"/>
</dbReference>
<dbReference type="SUPFAM" id="SSF51905">
    <property type="entry name" value="FAD/NAD(P)-binding domain"/>
    <property type="match status" value="2"/>
</dbReference>
<dbReference type="PRINTS" id="PR00368">
    <property type="entry name" value="FADPNR"/>
</dbReference>
<evidence type="ECO:0000313" key="1">
    <source>
        <dbReference type="EMBL" id="GMH70868.1"/>
    </source>
</evidence>
<protein>
    <recommendedName>
        <fullName evidence="3">FAD/NAD(P)-binding domain-containing protein</fullName>
    </recommendedName>
</protein>
<dbReference type="InterPro" id="IPR036188">
    <property type="entry name" value="FAD/NAD-bd_sf"/>
</dbReference>
<proteinExistence type="predicted"/>
<dbReference type="Proteomes" id="UP001162640">
    <property type="component" value="Unassembled WGS sequence"/>
</dbReference>
<name>A0A9W7AKN4_9STRA</name>